<accession>G3H8G4</accession>
<dbReference type="PANTHER" id="PTHR35662:SF1">
    <property type="entry name" value="INTERACTOR OF HORMAD1 PROTEIN 1"/>
    <property type="match status" value="1"/>
</dbReference>
<dbReference type="EMBL" id="JH000209">
    <property type="protein sequence ID" value="EGW08946.1"/>
    <property type="molecule type" value="Genomic_DNA"/>
</dbReference>
<dbReference type="Proteomes" id="UP000001075">
    <property type="component" value="Unassembled WGS sequence"/>
</dbReference>
<gene>
    <name evidence="2" type="ORF">I79_006664</name>
</gene>
<name>G3H8G4_CRIGR</name>
<organism evidence="2 3">
    <name type="scientific">Cricetulus griseus</name>
    <name type="common">Chinese hamster</name>
    <name type="synonym">Cricetulus barabensis griseus</name>
    <dbReference type="NCBI Taxonomy" id="10029"/>
    <lineage>
        <taxon>Eukaryota</taxon>
        <taxon>Metazoa</taxon>
        <taxon>Chordata</taxon>
        <taxon>Craniata</taxon>
        <taxon>Vertebrata</taxon>
        <taxon>Euteleostomi</taxon>
        <taxon>Mammalia</taxon>
        <taxon>Eutheria</taxon>
        <taxon>Euarchontoglires</taxon>
        <taxon>Glires</taxon>
        <taxon>Rodentia</taxon>
        <taxon>Myomorpha</taxon>
        <taxon>Muroidea</taxon>
        <taxon>Cricetidae</taxon>
        <taxon>Cricetinae</taxon>
        <taxon>Cricetulus</taxon>
    </lineage>
</organism>
<evidence type="ECO:0000313" key="2">
    <source>
        <dbReference type="EMBL" id="EGW08946.1"/>
    </source>
</evidence>
<evidence type="ECO:0000256" key="1">
    <source>
        <dbReference type="SAM" id="MobiDB-lite"/>
    </source>
</evidence>
<dbReference type="STRING" id="10029.G3H8G4"/>
<dbReference type="GlyGen" id="G3H8G4">
    <property type="glycosylation" value="1 site"/>
</dbReference>
<feature type="region of interest" description="Disordered" evidence="1">
    <location>
        <begin position="531"/>
        <end position="551"/>
    </location>
</feature>
<dbReference type="Pfam" id="PF15771">
    <property type="entry name" value="IHO1"/>
    <property type="match status" value="1"/>
</dbReference>
<evidence type="ECO:0000313" key="3">
    <source>
        <dbReference type="Proteomes" id="UP000001075"/>
    </source>
</evidence>
<dbReference type="GO" id="GO:0006310">
    <property type="term" value="P:DNA recombination"/>
    <property type="evidence" value="ECO:0007669"/>
    <property type="project" value="InterPro"/>
</dbReference>
<feature type="compositionally biased region" description="Polar residues" evidence="1">
    <location>
        <begin position="50"/>
        <end position="66"/>
    </location>
</feature>
<dbReference type="AlphaFoldDB" id="G3H8G4"/>
<feature type="compositionally biased region" description="Polar residues" evidence="1">
    <location>
        <begin position="531"/>
        <end position="542"/>
    </location>
</feature>
<dbReference type="FunCoup" id="G3H8G4">
    <property type="interactions" value="119"/>
</dbReference>
<dbReference type="InterPro" id="IPR031529">
    <property type="entry name" value="IHO1"/>
</dbReference>
<dbReference type="InParanoid" id="G3H8G4"/>
<sequence length="598" mass="66903">MTSTADTIGFLFSLAYRELCGLCPPEASRERGRGRPAAHQDKSKKDRSITKPSNWNSNQTDCSSPSDSQFLFGSQFCPENSESLSASLDIGAYSRHPKQTQQNSVDNEPSIFTKYQTKPQLFGGDTKDEGLFSLPLPVGKSKGLLKQFEEKKRRATDKCDSEMLYNFVSHFQEVIHKLQTSVEKSEENLSSRSQSILDSLETVAKTFQESAQVQRDLIFDAMRDKGNMEQAILELQRSSETRQAEFMEMKSNLKNLEVLVTQQSKDFQQLCEKLGQLNVPGVLEELKKLSAPRLVGHLKDSTSQTSPALAQSLHFTGQEKCTSEAQVSPTGSSQRPREFGVWDEGAESGVFQKAALLTDEPHRGNEHVKNNAMQTYYKNWVITTRSLTNHCASLPSQKADHDEDLVADEASQLDLNKFESRVKNACPQIEAQNMCSSDLFEQSATEQKDRTRGKERKGKKQHPRKSQRGRLLARKQEQTPRKACAFVSRHCRTQTSVSSPQGSIICWRAPRIAMKSARPILGRIVRTNKTARATPGSIQQSTQCSSPVCESLSSSSQEDQQINWFSDLSLENPEPPLCKKGGKNLLCDPDFDSSDDNL</sequence>
<dbReference type="PANTHER" id="PTHR35662">
    <property type="entry name" value="INTERACTOR OF HORMAD1 PROTEIN 1"/>
    <property type="match status" value="1"/>
</dbReference>
<feature type="compositionally biased region" description="Basic and acidic residues" evidence="1">
    <location>
        <begin position="27"/>
        <end position="49"/>
    </location>
</feature>
<dbReference type="GO" id="GO:0000794">
    <property type="term" value="C:condensed nuclear chromosome"/>
    <property type="evidence" value="ECO:0007669"/>
    <property type="project" value="TreeGrafter"/>
</dbReference>
<protein>
    <submittedName>
        <fullName evidence="2">Coiled-coil domain-containing protein 36</fullName>
    </submittedName>
</protein>
<dbReference type="GO" id="GO:0042138">
    <property type="term" value="P:meiotic DNA double-strand break formation"/>
    <property type="evidence" value="ECO:0007669"/>
    <property type="project" value="InterPro"/>
</dbReference>
<feature type="region of interest" description="Disordered" evidence="1">
    <location>
        <begin position="25"/>
        <end position="66"/>
    </location>
</feature>
<feature type="region of interest" description="Disordered" evidence="1">
    <location>
        <begin position="440"/>
        <end position="481"/>
    </location>
</feature>
<proteinExistence type="predicted"/>
<dbReference type="eggNOG" id="ENOG502S0PR">
    <property type="taxonomic scope" value="Eukaryota"/>
</dbReference>
<dbReference type="GO" id="GO:0007129">
    <property type="term" value="P:homologous chromosome pairing at meiosis"/>
    <property type="evidence" value="ECO:0007669"/>
    <property type="project" value="TreeGrafter"/>
</dbReference>
<dbReference type="PaxDb" id="10029-XP_007633032.1"/>
<reference evidence="3" key="1">
    <citation type="journal article" date="2011" name="Nat. Biotechnol.">
        <title>The genomic sequence of the Chinese hamster ovary (CHO)-K1 cell line.</title>
        <authorList>
            <person name="Xu X."/>
            <person name="Nagarajan H."/>
            <person name="Lewis N.E."/>
            <person name="Pan S."/>
            <person name="Cai Z."/>
            <person name="Liu X."/>
            <person name="Chen W."/>
            <person name="Xie M."/>
            <person name="Wang W."/>
            <person name="Hammond S."/>
            <person name="Andersen M.R."/>
            <person name="Neff N."/>
            <person name="Passarelli B."/>
            <person name="Koh W."/>
            <person name="Fan H.C."/>
            <person name="Wang J."/>
            <person name="Gui Y."/>
            <person name="Lee K.H."/>
            <person name="Betenbaugh M.J."/>
            <person name="Quake S.R."/>
            <person name="Famili I."/>
            <person name="Palsson B.O."/>
            <person name="Wang J."/>
        </authorList>
    </citation>
    <scope>NUCLEOTIDE SEQUENCE [LARGE SCALE GENOMIC DNA]</scope>
    <source>
        <strain evidence="3">CHO K1 cell line</strain>
    </source>
</reference>
<feature type="compositionally biased region" description="Basic residues" evidence="1">
    <location>
        <begin position="453"/>
        <end position="473"/>
    </location>
</feature>